<name>A0A285UZP0_9HYPH</name>
<organism evidence="1 2">
    <name type="scientific">Rhizobium subbaraonis</name>
    <dbReference type="NCBI Taxonomy" id="908946"/>
    <lineage>
        <taxon>Bacteria</taxon>
        <taxon>Pseudomonadati</taxon>
        <taxon>Pseudomonadota</taxon>
        <taxon>Alphaproteobacteria</taxon>
        <taxon>Hyphomicrobiales</taxon>
        <taxon>Rhizobiaceae</taxon>
        <taxon>Rhizobium/Agrobacterium group</taxon>
        <taxon>Rhizobium</taxon>
    </lineage>
</organism>
<proteinExistence type="predicted"/>
<evidence type="ECO:0000313" key="2">
    <source>
        <dbReference type="Proteomes" id="UP000219167"/>
    </source>
</evidence>
<dbReference type="Proteomes" id="UP000219167">
    <property type="component" value="Unassembled WGS sequence"/>
</dbReference>
<accession>A0A285UZP0</accession>
<reference evidence="1 2" key="1">
    <citation type="submission" date="2017-08" db="EMBL/GenBank/DDBJ databases">
        <authorList>
            <person name="de Groot N.N."/>
        </authorList>
    </citation>
    <scope>NUCLEOTIDE SEQUENCE [LARGE SCALE GENOMIC DNA]</scope>
    <source>
        <strain evidence="1 2">JC85</strain>
    </source>
</reference>
<keyword evidence="2" id="KW-1185">Reference proteome</keyword>
<protein>
    <submittedName>
        <fullName evidence="1">Uncharacterized protein</fullName>
    </submittedName>
</protein>
<evidence type="ECO:0000313" key="1">
    <source>
        <dbReference type="EMBL" id="SOC47290.1"/>
    </source>
</evidence>
<dbReference type="AlphaFoldDB" id="A0A285UZP0"/>
<gene>
    <name evidence="1" type="ORF">SAMN05892877_12836</name>
</gene>
<dbReference type="EMBL" id="OBQD01000028">
    <property type="protein sequence ID" value="SOC47290.1"/>
    <property type="molecule type" value="Genomic_DNA"/>
</dbReference>
<sequence>MSVSAKPLGAVEGNIGSFQDGRKLFAMSENSNADADREVGFRCECKLMVFEPRGHFMRNLASLGKLDFRQEHREFFTAEATAEGSRWNHFKQEVAEGRYDHVSSRMTEGVVHGFEAVKIRQQETALSPRAIDGFTMSCGLYEGIASEQS</sequence>